<gene>
    <name evidence="1" type="ORF">K488DRAFT_28656</name>
</gene>
<dbReference type="EMBL" id="MU273712">
    <property type="protein sequence ID" value="KAI0028922.1"/>
    <property type="molecule type" value="Genomic_DNA"/>
</dbReference>
<proteinExistence type="predicted"/>
<organism evidence="1 2">
    <name type="scientific">Vararia minispora EC-137</name>
    <dbReference type="NCBI Taxonomy" id="1314806"/>
    <lineage>
        <taxon>Eukaryota</taxon>
        <taxon>Fungi</taxon>
        <taxon>Dikarya</taxon>
        <taxon>Basidiomycota</taxon>
        <taxon>Agaricomycotina</taxon>
        <taxon>Agaricomycetes</taxon>
        <taxon>Russulales</taxon>
        <taxon>Lachnocladiaceae</taxon>
        <taxon>Vararia</taxon>
    </lineage>
</organism>
<protein>
    <submittedName>
        <fullName evidence="1">Uncharacterized protein</fullName>
    </submittedName>
</protein>
<feature type="non-terminal residue" evidence="1">
    <location>
        <position position="1"/>
    </location>
</feature>
<accession>A0ACB8QB47</accession>
<evidence type="ECO:0000313" key="2">
    <source>
        <dbReference type="Proteomes" id="UP000814128"/>
    </source>
</evidence>
<reference evidence="1" key="2">
    <citation type="journal article" date="2022" name="New Phytol.">
        <title>Evolutionary transition to the ectomycorrhizal habit in the genomes of a hyperdiverse lineage of mushroom-forming fungi.</title>
        <authorList>
            <person name="Looney B."/>
            <person name="Miyauchi S."/>
            <person name="Morin E."/>
            <person name="Drula E."/>
            <person name="Courty P.E."/>
            <person name="Kohler A."/>
            <person name="Kuo A."/>
            <person name="LaButti K."/>
            <person name="Pangilinan J."/>
            <person name="Lipzen A."/>
            <person name="Riley R."/>
            <person name="Andreopoulos W."/>
            <person name="He G."/>
            <person name="Johnson J."/>
            <person name="Nolan M."/>
            <person name="Tritt A."/>
            <person name="Barry K.W."/>
            <person name="Grigoriev I.V."/>
            <person name="Nagy L.G."/>
            <person name="Hibbett D."/>
            <person name="Henrissat B."/>
            <person name="Matheny P.B."/>
            <person name="Labbe J."/>
            <person name="Martin F.M."/>
        </authorList>
    </citation>
    <scope>NUCLEOTIDE SEQUENCE</scope>
    <source>
        <strain evidence="1">EC-137</strain>
    </source>
</reference>
<keyword evidence="2" id="KW-1185">Reference proteome</keyword>
<reference evidence="1" key="1">
    <citation type="submission" date="2021-02" db="EMBL/GenBank/DDBJ databases">
        <authorList>
            <consortium name="DOE Joint Genome Institute"/>
            <person name="Ahrendt S."/>
            <person name="Looney B.P."/>
            <person name="Miyauchi S."/>
            <person name="Morin E."/>
            <person name="Drula E."/>
            <person name="Courty P.E."/>
            <person name="Chicoki N."/>
            <person name="Fauchery L."/>
            <person name="Kohler A."/>
            <person name="Kuo A."/>
            <person name="Labutti K."/>
            <person name="Pangilinan J."/>
            <person name="Lipzen A."/>
            <person name="Riley R."/>
            <person name="Andreopoulos W."/>
            <person name="He G."/>
            <person name="Johnson J."/>
            <person name="Barry K.W."/>
            <person name="Grigoriev I.V."/>
            <person name="Nagy L."/>
            <person name="Hibbett D."/>
            <person name="Henrissat B."/>
            <person name="Matheny P.B."/>
            <person name="Labbe J."/>
            <person name="Martin F."/>
        </authorList>
    </citation>
    <scope>NUCLEOTIDE SEQUENCE</scope>
    <source>
        <strain evidence="1">EC-137</strain>
    </source>
</reference>
<evidence type="ECO:0000313" key="1">
    <source>
        <dbReference type="EMBL" id="KAI0028922.1"/>
    </source>
</evidence>
<feature type="non-terminal residue" evidence="1">
    <location>
        <position position="176"/>
    </location>
</feature>
<dbReference type="Proteomes" id="UP000814128">
    <property type="component" value="Unassembled WGS sequence"/>
</dbReference>
<name>A0ACB8QB47_9AGAM</name>
<comment type="caution">
    <text evidence="1">The sequence shown here is derived from an EMBL/GenBank/DDBJ whole genome shotgun (WGS) entry which is preliminary data.</text>
</comment>
<sequence length="176" mass="19729">SDVILRSSDLVSFHVHKTVLSLSSPFFADMFSLPQPSTSSSSPPVARDDDGLPVIEMAETEEELMTMLAFCYPISEPDIADFRLLTRALVVARKFDMESMRLRLKRQLASFVTRFPERTFAVAWAHGMHDVARAAARESLRAPLATVQYVEEFELVSGGALFALLKYQRRCVDAVL</sequence>